<dbReference type="GO" id="GO:0005216">
    <property type="term" value="F:monoatomic ion channel activity"/>
    <property type="evidence" value="ECO:0007669"/>
    <property type="project" value="InterPro"/>
</dbReference>
<organism evidence="4 5">
    <name type="scientific">Mucor velutinosus</name>
    <dbReference type="NCBI Taxonomy" id="708070"/>
    <lineage>
        <taxon>Eukaryota</taxon>
        <taxon>Fungi</taxon>
        <taxon>Fungi incertae sedis</taxon>
        <taxon>Mucoromycota</taxon>
        <taxon>Mucoromycotina</taxon>
        <taxon>Mucoromycetes</taxon>
        <taxon>Mucorales</taxon>
        <taxon>Mucorineae</taxon>
        <taxon>Mucoraceae</taxon>
        <taxon>Mucor</taxon>
    </lineage>
</organism>
<feature type="coiled-coil region" evidence="2">
    <location>
        <begin position="224"/>
        <end position="251"/>
    </location>
</feature>
<evidence type="ECO:0000313" key="4">
    <source>
        <dbReference type="EMBL" id="KAK4512675.1"/>
    </source>
</evidence>
<proteinExistence type="predicted"/>
<dbReference type="GO" id="GO:0098703">
    <property type="term" value="P:calcium ion import across plasma membrane"/>
    <property type="evidence" value="ECO:0007669"/>
    <property type="project" value="TreeGrafter"/>
</dbReference>
<evidence type="ECO:0000313" key="5">
    <source>
        <dbReference type="Proteomes" id="UP001304243"/>
    </source>
</evidence>
<dbReference type="Proteomes" id="UP001304243">
    <property type="component" value="Unassembled WGS sequence"/>
</dbReference>
<dbReference type="GO" id="GO:0005886">
    <property type="term" value="C:plasma membrane"/>
    <property type="evidence" value="ECO:0007669"/>
    <property type="project" value="TreeGrafter"/>
</dbReference>
<protein>
    <submittedName>
        <fullName evidence="4">Cytochrome c oxidase assembly factor 3</fullName>
    </submittedName>
</protein>
<gene>
    <name evidence="4" type="ORF">ATC70_003379</name>
</gene>
<keyword evidence="3" id="KW-1133">Transmembrane helix</keyword>
<dbReference type="PANTHER" id="PTHR10582">
    <property type="entry name" value="TRANSIENT RECEPTOR POTENTIAL ION CHANNEL PROTEIN"/>
    <property type="match status" value="1"/>
</dbReference>
<sequence>MVLLSRRDDSFFQEQFEGTLNLTDSGLAAENSMSYSDVSANNNFGNPFKSFSMLWFFIFGVWDPINNGDAGDDYMVMVLAILFSFLTALIFFNLVIALMSSKVEEVRTRGKKVWISHFAAVVAEIEQLWCTKYENRCRKNNPTFIYYIAKTSDIKKKEERLKDDTDELIKQLRQDQAERNRKSRPNYIKSVDDLKHMIKEDTDRLIEQLEKRERNVVFGHNNLLQDVKEISAQLQKDADELRKKLDELTSM</sequence>
<dbReference type="RefSeq" id="XP_064679341.1">
    <property type="nucleotide sequence ID" value="XM_064822741.1"/>
</dbReference>
<evidence type="ECO:0000256" key="3">
    <source>
        <dbReference type="SAM" id="Phobius"/>
    </source>
</evidence>
<keyword evidence="5" id="KW-1185">Reference proteome</keyword>
<keyword evidence="1" id="KW-0677">Repeat</keyword>
<name>A0AAN7HRV4_9FUNG</name>
<feature type="transmembrane region" description="Helical" evidence="3">
    <location>
        <begin position="74"/>
        <end position="99"/>
    </location>
</feature>
<dbReference type="AlphaFoldDB" id="A0AAN7HRV4"/>
<dbReference type="EMBL" id="JASEJX010000021">
    <property type="protein sequence ID" value="KAK4512675.1"/>
    <property type="molecule type" value="Genomic_DNA"/>
</dbReference>
<dbReference type="GeneID" id="89947081"/>
<feature type="transmembrane region" description="Helical" evidence="3">
    <location>
        <begin position="44"/>
        <end position="62"/>
    </location>
</feature>
<evidence type="ECO:0000256" key="2">
    <source>
        <dbReference type="SAM" id="Coils"/>
    </source>
</evidence>
<keyword evidence="2" id="KW-0175">Coiled coil</keyword>
<keyword evidence="3" id="KW-0472">Membrane</keyword>
<evidence type="ECO:0000256" key="1">
    <source>
        <dbReference type="ARBA" id="ARBA00022737"/>
    </source>
</evidence>
<comment type="caution">
    <text evidence="4">The sequence shown here is derived from an EMBL/GenBank/DDBJ whole genome shotgun (WGS) entry which is preliminary data.</text>
</comment>
<keyword evidence="3" id="KW-0812">Transmembrane</keyword>
<accession>A0AAN7HRV4</accession>
<dbReference type="InterPro" id="IPR024862">
    <property type="entry name" value="TRPV"/>
</dbReference>
<dbReference type="PANTHER" id="PTHR10582:SF2">
    <property type="entry name" value="INACTIVE"/>
    <property type="match status" value="1"/>
</dbReference>
<reference evidence="4 5" key="1">
    <citation type="submission" date="2022-11" db="EMBL/GenBank/DDBJ databases">
        <title>Mucor velutinosus strain NIH1002 WGS.</title>
        <authorList>
            <person name="Subramanian P."/>
            <person name="Mullikin J.C."/>
            <person name="Segre J.A."/>
            <person name="Zelazny A.M."/>
        </authorList>
    </citation>
    <scope>NUCLEOTIDE SEQUENCE [LARGE SCALE GENOMIC DNA]</scope>
    <source>
        <strain evidence="4 5">NIH1002</strain>
    </source>
</reference>